<feature type="chain" id="PRO_5019200553" evidence="1">
    <location>
        <begin position="23"/>
        <end position="341"/>
    </location>
</feature>
<reference evidence="2 4" key="1">
    <citation type="submission" date="2018-08" db="EMBL/GenBank/DDBJ databases">
        <title>Proposal of Muricauda 72 sp.nov. and Muricauda NH166 sp.nov., isolated from seawater.</title>
        <authorList>
            <person name="Cheng H."/>
            <person name="Wu Y.-H."/>
            <person name="Guo L.-L."/>
            <person name="Xu X.-W."/>
        </authorList>
    </citation>
    <scope>NUCLEOTIDE SEQUENCE [LARGE SCALE GENOMIC DNA]</scope>
    <source>
        <strain evidence="2 4">NH166</strain>
    </source>
</reference>
<evidence type="ECO:0000313" key="4">
    <source>
        <dbReference type="Proteomes" id="UP000284189"/>
    </source>
</evidence>
<dbReference type="RefSeq" id="WP_119641385.1">
    <property type="nucleotide sequence ID" value="NZ_QXFJ01000030.1"/>
</dbReference>
<gene>
    <name evidence="2" type="ORF">D2U88_15165</name>
    <name evidence="3" type="ORF">FQ019_14995</name>
</gene>
<evidence type="ECO:0000313" key="2">
    <source>
        <dbReference type="EMBL" id="RIV68548.1"/>
    </source>
</evidence>
<organism evidence="2 4">
    <name type="scientific">Flagellimonas aequoris</name>
    <dbReference type="NCBI Taxonomy" id="2306997"/>
    <lineage>
        <taxon>Bacteria</taxon>
        <taxon>Pseudomonadati</taxon>
        <taxon>Bacteroidota</taxon>
        <taxon>Flavobacteriia</taxon>
        <taxon>Flavobacteriales</taxon>
        <taxon>Flavobacteriaceae</taxon>
        <taxon>Flagellimonas</taxon>
    </lineage>
</organism>
<comment type="caution">
    <text evidence="2">The sequence shown here is derived from an EMBL/GenBank/DDBJ whole genome shotgun (WGS) entry which is preliminary data.</text>
</comment>
<dbReference type="InterPro" id="IPR025535">
    <property type="entry name" value="DUF4421"/>
</dbReference>
<dbReference type="EMBL" id="VNWL01000029">
    <property type="protein sequence ID" value="TXK00243.1"/>
    <property type="molecule type" value="Genomic_DNA"/>
</dbReference>
<dbReference type="Proteomes" id="UP000321528">
    <property type="component" value="Unassembled WGS sequence"/>
</dbReference>
<dbReference type="AlphaFoldDB" id="A0A418N3Y5"/>
<keyword evidence="5" id="KW-1185">Reference proteome</keyword>
<accession>A0A418N3Y5</accession>
<evidence type="ECO:0000256" key="1">
    <source>
        <dbReference type="SAM" id="SignalP"/>
    </source>
</evidence>
<evidence type="ECO:0000313" key="5">
    <source>
        <dbReference type="Proteomes" id="UP000321528"/>
    </source>
</evidence>
<dbReference type="Proteomes" id="UP000284189">
    <property type="component" value="Unassembled WGS sequence"/>
</dbReference>
<protein>
    <submittedName>
        <fullName evidence="2">DUF4421 domain-containing protein</fullName>
    </submittedName>
</protein>
<reference evidence="3 5" key="2">
    <citation type="submission" date="2019-07" db="EMBL/GenBank/DDBJ databases">
        <title>Draft genome of two Muricauda strains isolated from deep sea.</title>
        <authorList>
            <person name="Sun C."/>
        </authorList>
    </citation>
    <scope>NUCLEOTIDE SEQUENCE [LARGE SCALE GENOMIC DNA]</scope>
    <source>
        <strain evidence="3 5">NH166</strain>
    </source>
</reference>
<sequence length="341" mass="39664">MVTLSHAWNKLFPALWPMCVCAFFLLTFGHSQTDTTRIINYTDKIILKANVDTRSDVILYKNREDGSRLHLLPNNRYRLFLSLDYEFIGVSIGVVPKFLGANSDEDLKGTSSFTDYRFRFFLGKWVQSLTYSNVKGYYVRNTRDFVPDWTKGTNPYLQFEGLGNTLYGMSTSYVFNPDFSYRNIVYQNEWQRKSSGSLVASLYYDYTLFRLKEESVDAVEKFFNVRLAPSYYYTFVLHDNWFLSGNISPSLGIKTSRYEIRTDTPPEVEKNTYFTKNLAGGINLGFSSEKVIFGINLNFSADWYNEDDASNVETDQFYGLLYFGYRFEPPKGIKKLFHSKD</sequence>
<name>A0A418N3Y5_9FLAO</name>
<dbReference type="OrthoDB" id="669053at2"/>
<proteinExistence type="predicted"/>
<evidence type="ECO:0000313" key="3">
    <source>
        <dbReference type="EMBL" id="TXK00243.1"/>
    </source>
</evidence>
<dbReference type="Pfam" id="PF14391">
    <property type="entry name" value="DUF4421"/>
    <property type="match status" value="1"/>
</dbReference>
<keyword evidence="1" id="KW-0732">Signal</keyword>
<dbReference type="EMBL" id="QXFJ01000030">
    <property type="protein sequence ID" value="RIV68548.1"/>
    <property type="molecule type" value="Genomic_DNA"/>
</dbReference>
<feature type="signal peptide" evidence="1">
    <location>
        <begin position="1"/>
        <end position="22"/>
    </location>
</feature>